<sequence>MGLLHHFQAQCQTHLPAASQFLVGLSGGLDSVALLHLFSRTTFKVRAIYIHHGLSPNADHWAEFCQQYCKRLNIPFILQKVTVDASNGIENGARAARYQAFQQHLNANEVLATAHHLDDQAETFLLALKRGSGIKGLSAMQGVNVLQNFTLFRPLLGISKAELVEYATQHKLDWIEDESNADSRFDRNFLRNEILPKLNQRWQHFNEMVARSAQHCQVQQALIEELLSNELKQRMGENQQLSIIGFEDFSPAKQQQLLRLWLEKNGVAMPTQAQLQAVIFELIFANADKNPQLKIGNKVIRRYQQAIFITEELEAIPAFEMVLNTESEMELPYQLGTIIRHKQEIIYKKKEQNHRLLLPSGLAEQAVSLTIGKQGKVKCYGKPHREEMKKIWQNHGVPIWERDRTPLIFWQDEWIGCLTNL</sequence>
<evidence type="ECO:0000256" key="2">
    <source>
        <dbReference type="ARBA" id="ARBA00022490"/>
    </source>
</evidence>
<feature type="domain" description="tRNA(Ile)-lysidine/2-thiocytidine synthase N-terminal" evidence="9">
    <location>
        <begin position="20"/>
        <end position="193"/>
    </location>
</feature>
<dbReference type="EMBL" id="JBAJJM010000022">
    <property type="protein sequence ID" value="MEG9476675.1"/>
    <property type="molecule type" value="Genomic_DNA"/>
</dbReference>
<evidence type="ECO:0000256" key="4">
    <source>
        <dbReference type="ARBA" id="ARBA00022694"/>
    </source>
</evidence>
<evidence type="ECO:0000256" key="8">
    <source>
        <dbReference type="HAMAP-Rule" id="MF_01161"/>
    </source>
</evidence>
<comment type="domain">
    <text evidence="8">The N-terminal region contains the highly conserved SGGXDS motif, predicted to be a P-loop motif involved in ATP binding.</text>
</comment>
<keyword evidence="3 8" id="KW-0436">Ligase</keyword>
<feature type="domain" description="tRNA(Ile)-lysidine synthase substrate-binding" evidence="10">
    <location>
        <begin position="241"/>
        <end position="307"/>
    </location>
</feature>
<organism evidence="12 13">
    <name type="scientific">Mannheimia indoligenes</name>
    <dbReference type="NCBI Taxonomy" id="3103145"/>
    <lineage>
        <taxon>Bacteria</taxon>
        <taxon>Pseudomonadati</taxon>
        <taxon>Pseudomonadota</taxon>
        <taxon>Gammaproteobacteria</taxon>
        <taxon>Pasteurellales</taxon>
        <taxon>Pasteurellaceae</taxon>
        <taxon>Mannheimia</taxon>
    </lineage>
</organism>
<evidence type="ECO:0000259" key="9">
    <source>
        <dbReference type="Pfam" id="PF01171"/>
    </source>
</evidence>
<evidence type="ECO:0000256" key="6">
    <source>
        <dbReference type="ARBA" id="ARBA00022840"/>
    </source>
</evidence>
<evidence type="ECO:0000256" key="7">
    <source>
        <dbReference type="ARBA" id="ARBA00048539"/>
    </source>
</evidence>
<dbReference type="SUPFAM" id="SSF82829">
    <property type="entry name" value="MesJ substrate recognition domain-like"/>
    <property type="match status" value="1"/>
</dbReference>
<name>A0ABU7ZH19_9PAST</name>
<evidence type="ECO:0000313" key="12">
    <source>
        <dbReference type="EMBL" id="MEG9476675.1"/>
    </source>
</evidence>
<evidence type="ECO:0000256" key="3">
    <source>
        <dbReference type="ARBA" id="ARBA00022598"/>
    </source>
</evidence>
<dbReference type="InterPro" id="IPR011063">
    <property type="entry name" value="TilS/TtcA_N"/>
</dbReference>
<dbReference type="InterPro" id="IPR014729">
    <property type="entry name" value="Rossmann-like_a/b/a_fold"/>
</dbReference>
<comment type="function">
    <text evidence="8">Ligates lysine onto the cytidine present at position 34 of the AUA codon-specific tRNA(Ile) that contains the anticodon CAU, in an ATP-dependent manner. Cytidine is converted to lysidine, thus changing the amino acid specificity of the tRNA from methionine to isoleucine.</text>
</comment>
<protein>
    <recommendedName>
        <fullName evidence="8">tRNA(Ile)-lysidine synthase</fullName>
        <ecNumber evidence="8">6.3.4.19</ecNumber>
    </recommendedName>
    <alternativeName>
        <fullName evidence="8">tRNA(Ile)-2-lysyl-cytidine synthase</fullName>
    </alternativeName>
    <alternativeName>
        <fullName evidence="8">tRNA(Ile)-lysidine synthetase</fullName>
    </alternativeName>
</protein>
<keyword evidence="2 8" id="KW-0963">Cytoplasm</keyword>
<gene>
    <name evidence="8 12" type="primary">tilS</name>
    <name evidence="12" type="ORF">V6W77_10415</name>
</gene>
<evidence type="ECO:0000256" key="5">
    <source>
        <dbReference type="ARBA" id="ARBA00022741"/>
    </source>
</evidence>
<evidence type="ECO:0000313" key="13">
    <source>
        <dbReference type="Proteomes" id="UP001432017"/>
    </source>
</evidence>
<reference evidence="12" key="1">
    <citation type="submission" date="2023-12" db="EMBL/GenBank/DDBJ databases">
        <title>Mannheima indologenes sp. nov. proposed for Clade V organisms of Mannheimia.</title>
        <authorList>
            <person name="Christensen H."/>
        </authorList>
    </citation>
    <scope>NUCLEOTIDE SEQUENCE</scope>
    <source>
        <strain evidence="12">M14.4</strain>
    </source>
</reference>
<comment type="subcellular location">
    <subcellularLocation>
        <location evidence="1 8">Cytoplasm</location>
    </subcellularLocation>
</comment>
<proteinExistence type="inferred from homology"/>
<dbReference type="InterPro" id="IPR015262">
    <property type="entry name" value="tRNA_Ile_lys_synt_subst-bd"/>
</dbReference>
<feature type="binding site" evidence="8">
    <location>
        <begin position="26"/>
        <end position="31"/>
    </location>
    <ligand>
        <name>ATP</name>
        <dbReference type="ChEBI" id="CHEBI:30616"/>
    </ligand>
</feature>
<comment type="similarity">
    <text evidence="8">Belongs to the tRNA(Ile)-lysidine synthase family.</text>
</comment>
<feature type="domain" description="Lysidine-tRNA(Ile) synthetase C-terminal" evidence="11">
    <location>
        <begin position="373"/>
        <end position="413"/>
    </location>
</feature>
<dbReference type="NCBIfam" id="TIGR02432">
    <property type="entry name" value="lysidine_TilS_N"/>
    <property type="match status" value="1"/>
</dbReference>
<accession>A0ABU7ZH19</accession>
<dbReference type="HAMAP" id="MF_01161">
    <property type="entry name" value="tRNA_Ile_lys_synt"/>
    <property type="match status" value="1"/>
</dbReference>
<comment type="caution">
    <text evidence="12">The sequence shown here is derived from an EMBL/GenBank/DDBJ whole genome shotgun (WGS) entry which is preliminary data.</text>
</comment>
<dbReference type="CDD" id="cd01992">
    <property type="entry name" value="TilS_N"/>
    <property type="match status" value="1"/>
</dbReference>
<dbReference type="Gene3D" id="1.20.59.20">
    <property type="match status" value="1"/>
</dbReference>
<dbReference type="InterPro" id="IPR012795">
    <property type="entry name" value="tRNA_Ile_lys_synt_N"/>
</dbReference>
<keyword evidence="4 8" id="KW-0819">tRNA processing</keyword>
<dbReference type="InterPro" id="IPR012094">
    <property type="entry name" value="tRNA_Ile_lys_synt"/>
</dbReference>
<dbReference type="NCBIfam" id="TIGR02433">
    <property type="entry name" value="lysidine_TilS_C"/>
    <property type="match status" value="1"/>
</dbReference>
<comment type="catalytic activity">
    <reaction evidence="7 8">
        <text>cytidine(34) in tRNA(Ile2) + L-lysine + ATP = lysidine(34) in tRNA(Ile2) + AMP + diphosphate + H(+)</text>
        <dbReference type="Rhea" id="RHEA:43744"/>
        <dbReference type="Rhea" id="RHEA-COMP:10625"/>
        <dbReference type="Rhea" id="RHEA-COMP:10670"/>
        <dbReference type="ChEBI" id="CHEBI:15378"/>
        <dbReference type="ChEBI" id="CHEBI:30616"/>
        <dbReference type="ChEBI" id="CHEBI:32551"/>
        <dbReference type="ChEBI" id="CHEBI:33019"/>
        <dbReference type="ChEBI" id="CHEBI:82748"/>
        <dbReference type="ChEBI" id="CHEBI:83665"/>
        <dbReference type="ChEBI" id="CHEBI:456215"/>
        <dbReference type="EC" id="6.3.4.19"/>
    </reaction>
</comment>
<keyword evidence="5 8" id="KW-0547">Nucleotide-binding</keyword>
<dbReference type="Pfam" id="PF09179">
    <property type="entry name" value="TilS"/>
    <property type="match status" value="1"/>
</dbReference>
<dbReference type="Gene3D" id="3.40.50.620">
    <property type="entry name" value="HUPs"/>
    <property type="match status" value="1"/>
</dbReference>
<keyword evidence="13" id="KW-1185">Reference proteome</keyword>
<dbReference type="GO" id="GO:0032267">
    <property type="term" value="F:tRNA(Ile)-lysidine synthase activity"/>
    <property type="evidence" value="ECO:0007669"/>
    <property type="project" value="UniProtKB-EC"/>
</dbReference>
<dbReference type="Pfam" id="PF11734">
    <property type="entry name" value="TilS_C"/>
    <property type="match status" value="1"/>
</dbReference>
<evidence type="ECO:0000259" key="11">
    <source>
        <dbReference type="Pfam" id="PF11734"/>
    </source>
</evidence>
<dbReference type="SUPFAM" id="SSF56037">
    <property type="entry name" value="PheT/TilS domain"/>
    <property type="match status" value="1"/>
</dbReference>
<dbReference type="InterPro" id="IPR012796">
    <property type="entry name" value="Lysidine-tRNA-synth_C"/>
</dbReference>
<dbReference type="EC" id="6.3.4.19" evidence="8"/>
<dbReference type="PANTHER" id="PTHR43033">
    <property type="entry name" value="TRNA(ILE)-LYSIDINE SYNTHASE-RELATED"/>
    <property type="match status" value="1"/>
</dbReference>
<evidence type="ECO:0000256" key="1">
    <source>
        <dbReference type="ARBA" id="ARBA00004496"/>
    </source>
</evidence>
<dbReference type="RefSeq" id="WP_334254581.1">
    <property type="nucleotide sequence ID" value="NZ_JBAJJM010000022.1"/>
</dbReference>
<dbReference type="Proteomes" id="UP001432017">
    <property type="component" value="Unassembled WGS sequence"/>
</dbReference>
<dbReference type="PANTHER" id="PTHR43033:SF1">
    <property type="entry name" value="TRNA(ILE)-LYSIDINE SYNTHASE-RELATED"/>
    <property type="match status" value="1"/>
</dbReference>
<keyword evidence="6 8" id="KW-0067">ATP-binding</keyword>
<dbReference type="Pfam" id="PF01171">
    <property type="entry name" value="ATP_bind_3"/>
    <property type="match status" value="1"/>
</dbReference>
<dbReference type="SUPFAM" id="SSF52402">
    <property type="entry name" value="Adenine nucleotide alpha hydrolases-like"/>
    <property type="match status" value="1"/>
</dbReference>
<evidence type="ECO:0000259" key="10">
    <source>
        <dbReference type="Pfam" id="PF09179"/>
    </source>
</evidence>